<keyword evidence="9" id="KW-1185">Reference proteome</keyword>
<dbReference type="FunFam" id="4.10.280.10:FF:000059">
    <property type="entry name" value="transcription factor UNE10 isoform X1"/>
    <property type="match status" value="1"/>
</dbReference>
<dbReference type="GO" id="GO:0046983">
    <property type="term" value="F:protein dimerization activity"/>
    <property type="evidence" value="ECO:0007669"/>
    <property type="project" value="InterPro"/>
</dbReference>
<dbReference type="SUPFAM" id="SSF47459">
    <property type="entry name" value="HLH, helix-loop-helix DNA-binding domain"/>
    <property type="match status" value="1"/>
</dbReference>
<protein>
    <submittedName>
        <fullName evidence="8">Transcription factor UNE10-like</fullName>
    </submittedName>
</protein>
<accession>A0A8S0TBX0</accession>
<evidence type="ECO:0000313" key="8">
    <source>
        <dbReference type="EMBL" id="CAA3002161.1"/>
    </source>
</evidence>
<keyword evidence="2" id="KW-0805">Transcription regulation</keyword>
<dbReference type="PROSITE" id="PS50888">
    <property type="entry name" value="BHLH"/>
    <property type="match status" value="1"/>
</dbReference>
<dbReference type="InterPro" id="IPR011598">
    <property type="entry name" value="bHLH_dom"/>
</dbReference>
<dbReference type="CDD" id="cd11445">
    <property type="entry name" value="bHLH_AtPIF_like"/>
    <property type="match status" value="1"/>
</dbReference>
<evidence type="ECO:0000313" key="9">
    <source>
        <dbReference type="Proteomes" id="UP000594638"/>
    </source>
</evidence>
<dbReference type="OrthoDB" id="71302at2759"/>
<dbReference type="Gramene" id="OE9A056132T1">
    <property type="protein sequence ID" value="OE9A056132C1"/>
    <property type="gene ID" value="OE9A056132"/>
</dbReference>
<feature type="compositionally biased region" description="Low complexity" evidence="6">
    <location>
        <begin position="245"/>
        <end position="258"/>
    </location>
</feature>
<dbReference type="AlphaFoldDB" id="A0A8S0TBX0"/>
<comment type="subcellular location">
    <subcellularLocation>
        <location evidence="1">Nucleus</location>
    </subcellularLocation>
</comment>
<gene>
    <name evidence="8" type="ORF">OLEA9_A056132</name>
</gene>
<dbReference type="InterPro" id="IPR047265">
    <property type="entry name" value="PIF1-like_bHLH"/>
</dbReference>
<dbReference type="PANTHER" id="PTHR45855:SF23">
    <property type="entry name" value="TRANSCRIPTION FACTOR MEE8-RELATED"/>
    <property type="match status" value="1"/>
</dbReference>
<dbReference type="GO" id="GO:0005634">
    <property type="term" value="C:nucleus"/>
    <property type="evidence" value="ECO:0007669"/>
    <property type="project" value="UniProtKB-SubCell"/>
</dbReference>
<name>A0A8S0TBX0_OLEEU</name>
<evidence type="ECO:0000256" key="3">
    <source>
        <dbReference type="ARBA" id="ARBA00023125"/>
    </source>
</evidence>
<dbReference type="InterPro" id="IPR036638">
    <property type="entry name" value="HLH_DNA-bd_sf"/>
</dbReference>
<dbReference type="InterPro" id="IPR031066">
    <property type="entry name" value="bHLH_ALC-like_plant"/>
</dbReference>
<evidence type="ECO:0000259" key="7">
    <source>
        <dbReference type="PROSITE" id="PS50888"/>
    </source>
</evidence>
<dbReference type="PANTHER" id="PTHR45855">
    <property type="entry name" value="TRANSCRIPTION FACTOR PIF1-RELATED"/>
    <property type="match status" value="1"/>
</dbReference>
<keyword evidence="3" id="KW-0238">DNA-binding</keyword>
<evidence type="ECO:0000256" key="2">
    <source>
        <dbReference type="ARBA" id="ARBA00023015"/>
    </source>
</evidence>
<dbReference type="EMBL" id="CACTIH010005812">
    <property type="protein sequence ID" value="CAA3002161.1"/>
    <property type="molecule type" value="Genomic_DNA"/>
</dbReference>
<sequence>MNQCVPSWDLDENPTPQRLDYEVAELTWENGQLAMHGLGPPRVPNKPVAASAGPTKYTWDKLQAGGTLESIVDQATRHLTDGKAALNGGRDELAPWFDHHCNRVNPEASASAPAPATMTMDALVPCTNISSQEPSAHPLEPNGKRVEGCSTPVGSCSGANPAVLARVVRESARDWSSKADQSLSLSGRDSRQVTIDTCDLELGSPENISSAKDWAKTGEDYDSVCHSRSERETSNGEDKKKGTRKSSISTKRSRAAAIHNQSERKRRDKINQKMKTLQKLVPNSSKTDKASMLDEVIEYLKQLQAQVQMINRMNNMSSLMMPLAMQQQLQMSSMMNPMVGIGMAPMTGMGTGLMDLNTIGRAAILPFLHPGTAPTFMPPIASWDINQGDRLPTPASVMPTDPLSAFLACQSQPMSMEAYSRMAALYQQFQRPPASGSKI</sequence>
<dbReference type="Gene3D" id="4.10.280.10">
    <property type="entry name" value="Helix-loop-helix DNA-binding domain"/>
    <property type="match status" value="1"/>
</dbReference>
<evidence type="ECO:0000256" key="1">
    <source>
        <dbReference type="ARBA" id="ARBA00004123"/>
    </source>
</evidence>
<reference evidence="8 9" key="1">
    <citation type="submission" date="2019-12" db="EMBL/GenBank/DDBJ databases">
        <authorList>
            <person name="Alioto T."/>
            <person name="Alioto T."/>
            <person name="Gomez Garrido J."/>
        </authorList>
    </citation>
    <scope>NUCLEOTIDE SEQUENCE [LARGE SCALE GENOMIC DNA]</scope>
</reference>
<feature type="domain" description="BHLH" evidence="7">
    <location>
        <begin position="254"/>
        <end position="303"/>
    </location>
</feature>
<keyword evidence="4" id="KW-0804">Transcription</keyword>
<feature type="region of interest" description="Disordered" evidence="6">
    <location>
        <begin position="202"/>
        <end position="268"/>
    </location>
</feature>
<evidence type="ECO:0000256" key="5">
    <source>
        <dbReference type="ARBA" id="ARBA00023242"/>
    </source>
</evidence>
<evidence type="ECO:0000256" key="6">
    <source>
        <dbReference type="SAM" id="MobiDB-lite"/>
    </source>
</evidence>
<dbReference type="GO" id="GO:0003677">
    <property type="term" value="F:DNA binding"/>
    <property type="evidence" value="ECO:0007669"/>
    <property type="project" value="UniProtKB-KW"/>
</dbReference>
<organism evidence="8 9">
    <name type="scientific">Olea europaea subsp. europaea</name>
    <dbReference type="NCBI Taxonomy" id="158383"/>
    <lineage>
        <taxon>Eukaryota</taxon>
        <taxon>Viridiplantae</taxon>
        <taxon>Streptophyta</taxon>
        <taxon>Embryophyta</taxon>
        <taxon>Tracheophyta</taxon>
        <taxon>Spermatophyta</taxon>
        <taxon>Magnoliopsida</taxon>
        <taxon>eudicotyledons</taxon>
        <taxon>Gunneridae</taxon>
        <taxon>Pentapetalae</taxon>
        <taxon>asterids</taxon>
        <taxon>lamiids</taxon>
        <taxon>Lamiales</taxon>
        <taxon>Oleaceae</taxon>
        <taxon>Oleeae</taxon>
        <taxon>Olea</taxon>
    </lineage>
</organism>
<keyword evidence="5" id="KW-0539">Nucleus</keyword>
<comment type="caution">
    <text evidence="8">The sequence shown here is derived from an EMBL/GenBank/DDBJ whole genome shotgun (WGS) entry which is preliminary data.</text>
</comment>
<feature type="compositionally biased region" description="Basic and acidic residues" evidence="6">
    <location>
        <begin position="213"/>
        <end position="240"/>
    </location>
</feature>
<dbReference type="SMART" id="SM00353">
    <property type="entry name" value="HLH"/>
    <property type="match status" value="1"/>
</dbReference>
<evidence type="ECO:0000256" key="4">
    <source>
        <dbReference type="ARBA" id="ARBA00023163"/>
    </source>
</evidence>
<dbReference type="Proteomes" id="UP000594638">
    <property type="component" value="Unassembled WGS sequence"/>
</dbReference>
<proteinExistence type="predicted"/>
<dbReference type="Pfam" id="PF00010">
    <property type="entry name" value="HLH"/>
    <property type="match status" value="1"/>
</dbReference>